<dbReference type="EMBL" id="JBHULD010000014">
    <property type="protein sequence ID" value="MFD2554580.1"/>
    <property type="molecule type" value="Genomic_DNA"/>
</dbReference>
<comment type="caution">
    <text evidence="1">The sequence shown here is derived from an EMBL/GenBank/DDBJ whole genome shotgun (WGS) entry which is preliminary data.</text>
</comment>
<organism evidence="1 2">
    <name type="scientific">Sphingobacterium tabacisoli</name>
    <dbReference type="NCBI Taxonomy" id="2044855"/>
    <lineage>
        <taxon>Bacteria</taxon>
        <taxon>Pseudomonadati</taxon>
        <taxon>Bacteroidota</taxon>
        <taxon>Sphingobacteriia</taxon>
        <taxon>Sphingobacteriales</taxon>
        <taxon>Sphingobacteriaceae</taxon>
        <taxon>Sphingobacterium</taxon>
    </lineage>
</organism>
<keyword evidence="2" id="KW-1185">Reference proteome</keyword>
<proteinExistence type="predicted"/>
<gene>
    <name evidence="1" type="ORF">ACFSQW_09280</name>
</gene>
<reference evidence="2" key="1">
    <citation type="journal article" date="2019" name="Int. J. Syst. Evol. Microbiol.">
        <title>The Global Catalogue of Microorganisms (GCM) 10K type strain sequencing project: providing services to taxonomists for standard genome sequencing and annotation.</title>
        <authorList>
            <consortium name="The Broad Institute Genomics Platform"/>
            <consortium name="The Broad Institute Genome Sequencing Center for Infectious Disease"/>
            <person name="Wu L."/>
            <person name="Ma J."/>
        </authorList>
    </citation>
    <scope>NUCLEOTIDE SEQUENCE [LARGE SCALE GENOMIC DNA]</scope>
    <source>
        <strain evidence="2">KCTC 52298</strain>
    </source>
</reference>
<name>A0ABW5L236_9SPHI</name>
<accession>A0ABW5L236</accession>
<protein>
    <submittedName>
        <fullName evidence="1">Uncharacterized protein</fullName>
    </submittedName>
</protein>
<evidence type="ECO:0000313" key="2">
    <source>
        <dbReference type="Proteomes" id="UP001597440"/>
    </source>
</evidence>
<dbReference type="RefSeq" id="WP_210352987.1">
    <property type="nucleotide sequence ID" value="NZ_JAEQMU010000001.1"/>
</dbReference>
<dbReference type="Proteomes" id="UP001597440">
    <property type="component" value="Unassembled WGS sequence"/>
</dbReference>
<sequence>MFRATFSDYKPCFLNYEEIMNPFKVLRNTFQDASSAESIIDECWDIWTVAFRSDYWTTYESPRVLYERFLKLARLLDAGWLVSQIRPSYLTKGKVIKPGYNPKKTDDSNRFKGELIEAFRTMGKFYNESSRFDLVFDLYGVFYQGLMPTSWDFEIFLKESAYFSFQKINQLILALYVVCNAKEEAISEKDKPRLAEFTNAGLDHNTPQFDYYDCIDNIFESFNKTQFFSIVEYLKNISSEHCYWKYNGNPANVLYYMEELQFVMEILWSFAKEFNEKDSREWKIPKKAKKQIKHLPNHALKNPLKFVSQEFEKRSLSERRKDIEEWRLATLDNKWHNYDTYRDIQNFLLRMIEIADLLEYQPTNY</sequence>
<evidence type="ECO:0000313" key="1">
    <source>
        <dbReference type="EMBL" id="MFD2554580.1"/>
    </source>
</evidence>